<dbReference type="InterPro" id="IPR002606">
    <property type="entry name" value="Riboflavin_kinase_bac"/>
</dbReference>
<evidence type="ECO:0000256" key="9">
    <source>
        <dbReference type="ARBA" id="ARBA00022827"/>
    </source>
</evidence>
<keyword evidence="3 14" id="KW-0285">Flavoprotein</keyword>
<dbReference type="AlphaFoldDB" id="A0A2A7B6J1"/>
<evidence type="ECO:0000256" key="11">
    <source>
        <dbReference type="ARBA" id="ARBA00023268"/>
    </source>
</evidence>
<dbReference type="GO" id="GO:0009231">
    <property type="term" value="P:riboflavin biosynthetic process"/>
    <property type="evidence" value="ECO:0007669"/>
    <property type="project" value="InterPro"/>
</dbReference>
<dbReference type="PIRSF" id="PIRSF004491">
    <property type="entry name" value="FAD_Synth"/>
    <property type="match status" value="1"/>
</dbReference>
<dbReference type="InterPro" id="IPR015864">
    <property type="entry name" value="FAD_synthase"/>
</dbReference>
<dbReference type="GO" id="GO:0003919">
    <property type="term" value="F:FMN adenylyltransferase activity"/>
    <property type="evidence" value="ECO:0007669"/>
    <property type="project" value="UniProtKB-UniRule"/>
</dbReference>
<evidence type="ECO:0000256" key="5">
    <source>
        <dbReference type="ARBA" id="ARBA00022679"/>
    </source>
</evidence>
<evidence type="ECO:0000256" key="12">
    <source>
        <dbReference type="ARBA" id="ARBA00047880"/>
    </source>
</evidence>
<dbReference type="CDD" id="cd02064">
    <property type="entry name" value="FAD_synthetase_N"/>
    <property type="match status" value="1"/>
</dbReference>
<evidence type="ECO:0000256" key="1">
    <source>
        <dbReference type="ARBA" id="ARBA00004726"/>
    </source>
</evidence>
<dbReference type="OrthoDB" id="9803667at2"/>
<dbReference type="UniPathway" id="UPA00277">
    <property type="reaction ID" value="UER00407"/>
</dbReference>
<organism evidence="16 17">
    <name type="scientific">Faecalibacterium prausnitzii</name>
    <dbReference type="NCBI Taxonomy" id="853"/>
    <lineage>
        <taxon>Bacteria</taxon>
        <taxon>Bacillati</taxon>
        <taxon>Bacillota</taxon>
        <taxon>Clostridia</taxon>
        <taxon>Eubacteriales</taxon>
        <taxon>Oscillospiraceae</taxon>
        <taxon>Faecalibacterium</taxon>
    </lineage>
</organism>
<evidence type="ECO:0000256" key="6">
    <source>
        <dbReference type="ARBA" id="ARBA00022695"/>
    </source>
</evidence>
<evidence type="ECO:0000256" key="3">
    <source>
        <dbReference type="ARBA" id="ARBA00022630"/>
    </source>
</evidence>
<dbReference type="GO" id="GO:0006747">
    <property type="term" value="P:FAD biosynthetic process"/>
    <property type="evidence" value="ECO:0007669"/>
    <property type="project" value="UniProtKB-UniRule"/>
</dbReference>
<proteinExistence type="inferred from homology"/>
<comment type="caution">
    <text evidence="16">The sequence shown here is derived from an EMBL/GenBank/DDBJ whole genome shotgun (WGS) entry which is preliminary data.</text>
</comment>
<keyword evidence="8 14" id="KW-0418">Kinase</keyword>
<dbReference type="Gene3D" id="2.40.30.30">
    <property type="entry name" value="Riboflavin kinase-like"/>
    <property type="match status" value="1"/>
</dbReference>
<dbReference type="UniPathway" id="UPA00276">
    <property type="reaction ID" value="UER00406"/>
</dbReference>
<dbReference type="NCBIfam" id="TIGR00083">
    <property type="entry name" value="ribF"/>
    <property type="match status" value="1"/>
</dbReference>
<dbReference type="GO" id="GO:0008531">
    <property type="term" value="F:riboflavin kinase activity"/>
    <property type="evidence" value="ECO:0007669"/>
    <property type="project" value="UniProtKB-UniRule"/>
</dbReference>
<comment type="catalytic activity">
    <reaction evidence="12 14">
        <text>riboflavin + ATP = FMN + ADP + H(+)</text>
        <dbReference type="Rhea" id="RHEA:14357"/>
        <dbReference type="ChEBI" id="CHEBI:15378"/>
        <dbReference type="ChEBI" id="CHEBI:30616"/>
        <dbReference type="ChEBI" id="CHEBI:57986"/>
        <dbReference type="ChEBI" id="CHEBI:58210"/>
        <dbReference type="ChEBI" id="CHEBI:456216"/>
        <dbReference type="EC" id="2.7.1.26"/>
    </reaction>
</comment>
<dbReference type="InterPro" id="IPR023468">
    <property type="entry name" value="Riboflavin_kinase"/>
</dbReference>
<evidence type="ECO:0000256" key="4">
    <source>
        <dbReference type="ARBA" id="ARBA00022643"/>
    </source>
</evidence>
<keyword evidence="9 14" id="KW-0274">FAD</keyword>
<keyword evidence="11" id="KW-0511">Multifunctional enzyme</keyword>
<dbReference type="InterPro" id="IPR023465">
    <property type="entry name" value="Riboflavin_kinase_dom_sf"/>
</dbReference>
<comment type="similarity">
    <text evidence="14">Belongs to the ribF family.</text>
</comment>
<keyword evidence="6 14" id="KW-0548">Nucleotidyltransferase</keyword>
<dbReference type="GO" id="GO:0005524">
    <property type="term" value="F:ATP binding"/>
    <property type="evidence" value="ECO:0007669"/>
    <property type="project" value="UniProtKB-UniRule"/>
</dbReference>
<dbReference type="Pfam" id="PF06574">
    <property type="entry name" value="FAD_syn"/>
    <property type="match status" value="1"/>
</dbReference>
<evidence type="ECO:0000256" key="10">
    <source>
        <dbReference type="ARBA" id="ARBA00022840"/>
    </source>
</evidence>
<dbReference type="Gene3D" id="3.40.50.620">
    <property type="entry name" value="HUPs"/>
    <property type="match status" value="1"/>
</dbReference>
<evidence type="ECO:0000313" key="17">
    <source>
        <dbReference type="Proteomes" id="UP000220904"/>
    </source>
</evidence>
<evidence type="ECO:0000256" key="7">
    <source>
        <dbReference type="ARBA" id="ARBA00022741"/>
    </source>
</evidence>
<comment type="catalytic activity">
    <reaction evidence="13 14">
        <text>FMN + ATP + H(+) = FAD + diphosphate</text>
        <dbReference type="Rhea" id="RHEA:17237"/>
        <dbReference type="ChEBI" id="CHEBI:15378"/>
        <dbReference type="ChEBI" id="CHEBI:30616"/>
        <dbReference type="ChEBI" id="CHEBI:33019"/>
        <dbReference type="ChEBI" id="CHEBI:57692"/>
        <dbReference type="ChEBI" id="CHEBI:58210"/>
        <dbReference type="EC" id="2.7.7.2"/>
    </reaction>
</comment>
<dbReference type="EC" id="2.7.1.26" evidence="14"/>
<dbReference type="InterPro" id="IPR015865">
    <property type="entry name" value="Riboflavin_kinase_bac/euk"/>
</dbReference>
<evidence type="ECO:0000256" key="14">
    <source>
        <dbReference type="PIRNR" id="PIRNR004491"/>
    </source>
</evidence>
<gene>
    <name evidence="16" type="primary">ribF</name>
    <name evidence="16" type="ORF">CHR60_09540</name>
</gene>
<feature type="domain" description="Riboflavin kinase" evidence="15">
    <location>
        <begin position="178"/>
        <end position="304"/>
    </location>
</feature>
<dbReference type="Proteomes" id="UP000220904">
    <property type="component" value="Unassembled WGS sequence"/>
</dbReference>
<dbReference type="InterPro" id="IPR014729">
    <property type="entry name" value="Rossmann-like_a/b/a_fold"/>
</dbReference>
<evidence type="ECO:0000256" key="13">
    <source>
        <dbReference type="ARBA" id="ARBA00049494"/>
    </source>
</evidence>
<evidence type="ECO:0000256" key="8">
    <source>
        <dbReference type="ARBA" id="ARBA00022777"/>
    </source>
</evidence>
<evidence type="ECO:0000256" key="2">
    <source>
        <dbReference type="ARBA" id="ARBA00005201"/>
    </source>
</evidence>
<dbReference type="EC" id="2.7.7.2" evidence="14"/>
<evidence type="ECO:0000259" key="15">
    <source>
        <dbReference type="SMART" id="SM00904"/>
    </source>
</evidence>
<name>A0A2A7B6J1_9FIRM</name>
<dbReference type="EMBL" id="NOUV01000014">
    <property type="protein sequence ID" value="PDX86949.1"/>
    <property type="molecule type" value="Genomic_DNA"/>
</dbReference>
<dbReference type="SMART" id="SM00904">
    <property type="entry name" value="Flavokinase"/>
    <property type="match status" value="1"/>
</dbReference>
<dbReference type="SUPFAM" id="SSF52374">
    <property type="entry name" value="Nucleotidylyl transferase"/>
    <property type="match status" value="1"/>
</dbReference>
<reference evidence="16 17" key="1">
    <citation type="journal article" date="2017" name="Front. Microbiol.">
        <title>New Insights into the Diversity of the Genus Faecalibacterium.</title>
        <authorList>
            <person name="Benevides L."/>
            <person name="Burman S."/>
            <person name="Martin R."/>
            <person name="Robert V."/>
            <person name="Thomas M."/>
            <person name="Miquel S."/>
            <person name="Chain F."/>
            <person name="Sokol H."/>
            <person name="Bermudez-Humaran L.G."/>
            <person name="Morrison M."/>
            <person name="Langella P."/>
            <person name="Azevedo V.A."/>
            <person name="Chatel J.M."/>
            <person name="Soares S."/>
        </authorList>
    </citation>
    <scope>NUCLEOTIDE SEQUENCE [LARGE SCALE GENOMIC DNA]</scope>
    <source>
        <strain evidence="16 17">AHMP21</strain>
    </source>
</reference>
<protein>
    <recommendedName>
        <fullName evidence="14">Riboflavin biosynthesis protein</fullName>
    </recommendedName>
    <domain>
        <recommendedName>
            <fullName evidence="14">Riboflavin kinase</fullName>
            <ecNumber evidence="14">2.7.1.26</ecNumber>
        </recommendedName>
        <alternativeName>
            <fullName evidence="14">Flavokinase</fullName>
        </alternativeName>
    </domain>
    <domain>
        <recommendedName>
            <fullName evidence="14">FMN adenylyltransferase</fullName>
            <ecNumber evidence="14">2.7.7.2</ecNumber>
        </recommendedName>
        <alternativeName>
            <fullName evidence="14">FAD pyrophosphorylase</fullName>
        </alternativeName>
        <alternativeName>
            <fullName evidence="14">FAD synthase</fullName>
        </alternativeName>
    </domain>
</protein>
<accession>A0A2A7B6J1</accession>
<sequence>MQILSSLSPLALEHEGGTAVAMGFFDGIHIGHRAVINGAVQWAREHGAAPAVFTFRLPADNKMKGKRLLSTEDKHALIESLGVEYYLCPDFEEIRAMTPEQFVYGIVQDCHARALFCGENFTFGAKAAGDPDLLRRLCAPLGVEVVVVPMAQFEEKPVSSTRIRTALEGGDIPAANAMLGMPYAIRFAVQHGAGLGHTLGVPTINQLYPQGFQLPRFGIYITRTKIGDVWYPSATGLGTRPTVNNDPSKVTCETFIPGFSGDLYGTDPVVEFHAYLSPSKKFDTLDELKACINHAAERAQAYFRAET</sequence>
<comment type="pathway">
    <text evidence="1 14">Cofactor biosynthesis; FAD biosynthesis; FAD from FMN: step 1/1.</text>
</comment>
<dbReference type="GO" id="GO:0009398">
    <property type="term" value="P:FMN biosynthetic process"/>
    <property type="evidence" value="ECO:0007669"/>
    <property type="project" value="UniProtKB-UniRule"/>
</dbReference>
<keyword evidence="7 14" id="KW-0547">Nucleotide-binding</keyword>
<keyword evidence="10 14" id="KW-0067">ATP-binding</keyword>
<dbReference type="RefSeq" id="WP_097792774.1">
    <property type="nucleotide sequence ID" value="NZ_NOUV01000014.1"/>
</dbReference>
<comment type="pathway">
    <text evidence="2 14">Cofactor biosynthesis; FMN biosynthesis; FMN from riboflavin (ATP route): step 1/1.</text>
</comment>
<evidence type="ECO:0000313" key="16">
    <source>
        <dbReference type="EMBL" id="PDX86949.1"/>
    </source>
</evidence>
<dbReference type="PANTHER" id="PTHR22749:SF6">
    <property type="entry name" value="RIBOFLAVIN KINASE"/>
    <property type="match status" value="1"/>
</dbReference>
<dbReference type="Pfam" id="PF01687">
    <property type="entry name" value="Flavokinase"/>
    <property type="match status" value="1"/>
</dbReference>
<keyword evidence="5 14" id="KW-0808">Transferase</keyword>
<keyword evidence="4 14" id="KW-0288">FMN</keyword>
<dbReference type="PANTHER" id="PTHR22749">
    <property type="entry name" value="RIBOFLAVIN KINASE/FMN ADENYLYLTRANSFERASE"/>
    <property type="match status" value="1"/>
</dbReference>
<dbReference type="SUPFAM" id="SSF82114">
    <property type="entry name" value="Riboflavin kinase-like"/>
    <property type="match status" value="1"/>
</dbReference>